<feature type="region of interest" description="Disordered" evidence="1">
    <location>
        <begin position="36"/>
        <end position="57"/>
    </location>
</feature>
<evidence type="ECO:0000313" key="3">
    <source>
        <dbReference type="Proteomes" id="UP000271472"/>
    </source>
</evidence>
<name>A0A3N0I951_9ACTN</name>
<accession>A0A3N0I951</accession>
<proteinExistence type="predicted"/>
<evidence type="ECO:0000256" key="1">
    <source>
        <dbReference type="SAM" id="MobiDB-lite"/>
    </source>
</evidence>
<dbReference type="OrthoDB" id="3197097at2"/>
<sequence>MGKVRKLSDSERKAIVAMFPQLGVTETARRAGCSKSTVQRVWSTDGPGGEDTQKTYPGALSARQPETTAERLTELRGILRAALNDAPPQAVAGLSREYRATIEELDRLEGGNGGDPVDSALDSIAARIAAKMPAP</sequence>
<gene>
    <name evidence="2" type="ORF">DMP05_09125</name>
</gene>
<dbReference type="GeneID" id="98663135"/>
<comment type="caution">
    <text evidence="2">The sequence shown here is derived from an EMBL/GenBank/DDBJ whole genome shotgun (WGS) entry which is preliminary data.</text>
</comment>
<dbReference type="AlphaFoldDB" id="A0A3N0I951"/>
<dbReference type="Proteomes" id="UP000271472">
    <property type="component" value="Unassembled WGS sequence"/>
</dbReference>
<dbReference type="RefSeq" id="WP_123220153.1">
    <property type="nucleotide sequence ID" value="NZ_JACHYQ010000003.1"/>
</dbReference>
<dbReference type="EMBL" id="QIBZ01000021">
    <property type="protein sequence ID" value="RNM33020.1"/>
    <property type="molecule type" value="Genomic_DNA"/>
</dbReference>
<reference evidence="3" key="1">
    <citation type="submission" date="2018-05" db="EMBL/GenBank/DDBJ databases">
        <title>Genome Sequencing of selected type strains of the family Eggerthellaceae.</title>
        <authorList>
            <person name="Danylec N."/>
            <person name="Stoll D.A."/>
            <person name="Doetsch A."/>
            <person name="Huch M."/>
        </authorList>
    </citation>
    <scope>NUCLEOTIDE SEQUENCE [LARGE SCALE GENOMIC DNA]</scope>
    <source>
        <strain evidence="3">DSM 22006</strain>
    </source>
</reference>
<keyword evidence="3" id="KW-1185">Reference proteome</keyword>
<protein>
    <submittedName>
        <fullName evidence="2">Uncharacterized protein</fullName>
    </submittedName>
</protein>
<evidence type="ECO:0000313" key="2">
    <source>
        <dbReference type="EMBL" id="RNM33020.1"/>
    </source>
</evidence>
<organism evidence="2 3">
    <name type="scientific">Slackia isoflavoniconvertens</name>
    <dbReference type="NCBI Taxonomy" id="572010"/>
    <lineage>
        <taxon>Bacteria</taxon>
        <taxon>Bacillati</taxon>
        <taxon>Actinomycetota</taxon>
        <taxon>Coriobacteriia</taxon>
        <taxon>Eggerthellales</taxon>
        <taxon>Eggerthellaceae</taxon>
        <taxon>Slackia</taxon>
    </lineage>
</organism>